<evidence type="ECO:0000256" key="7">
    <source>
        <dbReference type="RuleBase" id="RU000461"/>
    </source>
</evidence>
<dbReference type="SUPFAM" id="SSF48264">
    <property type="entry name" value="Cytochrome P450"/>
    <property type="match status" value="1"/>
</dbReference>
<protein>
    <submittedName>
        <fullName evidence="8">Cytochrome P450</fullName>
    </submittedName>
</protein>
<keyword evidence="4 7" id="KW-0560">Oxidoreductase</keyword>
<evidence type="ECO:0000256" key="4">
    <source>
        <dbReference type="ARBA" id="ARBA00023002"/>
    </source>
</evidence>
<dbReference type="FunFam" id="1.10.630.10:FF:000018">
    <property type="entry name" value="Cytochrome P450 monooxygenase"/>
    <property type="match status" value="1"/>
</dbReference>
<reference evidence="8 9" key="1">
    <citation type="submission" date="2020-07" db="EMBL/GenBank/DDBJ databases">
        <title>Streptomyces isolated from Indian soil.</title>
        <authorList>
            <person name="Mandal S."/>
            <person name="Maiti P.K."/>
        </authorList>
    </citation>
    <scope>NUCLEOTIDE SEQUENCE [LARGE SCALE GENOMIC DNA]</scope>
    <source>
        <strain evidence="8 9">PSKA54</strain>
    </source>
</reference>
<accession>A0A7W2D8Z9</accession>
<evidence type="ECO:0000256" key="5">
    <source>
        <dbReference type="ARBA" id="ARBA00023004"/>
    </source>
</evidence>
<name>A0A7W2D8Z9_9ACTN</name>
<dbReference type="GO" id="GO:0004497">
    <property type="term" value="F:monooxygenase activity"/>
    <property type="evidence" value="ECO:0007669"/>
    <property type="project" value="UniProtKB-KW"/>
</dbReference>
<sequence>MERSEACPFVIDADGRDIHAGIARIRSRGPATQVELPGGVTAWSVTDGDLIRSLLLDPRVSKDAYQHWPAWINGAISQDWPLAIWVSVQNMVTAYGPDHTRLRKPVATAFTQRRVAALRPRVQQIADELLDALAAEPPGQPLDLRERFAHPLPNQVMCELFGIPQDHRADLHGIIKGFFRTSASAEEARANGHALYATMTQLLAHKRDSPGDDLTCDLIAARDEDGASLSEKELVDNLILLFTAGYETTVNLLDHAVHALLHHPEQLRLVQNGDADWDDVIEETLRYEAPGAHSILRYAVEDIDLGDVVIPKGDAIMVSYAAAGRDPVRHGDTADRFDITRPGRRNHLSFGYGVHYCLGAPLARLEASIALRSLFARFPDLALAQPGRRAEPQQSFISNGHRDLLVLLDRRTAPV</sequence>
<dbReference type="PANTHER" id="PTHR46696:SF1">
    <property type="entry name" value="CYTOCHROME P450 YJIB-RELATED"/>
    <property type="match status" value="1"/>
</dbReference>
<dbReference type="EMBL" id="JACEQY010000076">
    <property type="protein sequence ID" value="MBA4866831.1"/>
    <property type="molecule type" value="Genomic_DNA"/>
</dbReference>
<comment type="similarity">
    <text evidence="1 7">Belongs to the cytochrome P450 family.</text>
</comment>
<keyword evidence="5 7" id="KW-0408">Iron</keyword>
<dbReference type="InterPro" id="IPR002397">
    <property type="entry name" value="Cyt_P450_B"/>
</dbReference>
<organism evidence="8 9">
    <name type="scientific">Streptomyces himalayensis subsp. aureolus</name>
    <dbReference type="NCBI Taxonomy" id="2758039"/>
    <lineage>
        <taxon>Bacteria</taxon>
        <taxon>Bacillati</taxon>
        <taxon>Actinomycetota</taxon>
        <taxon>Actinomycetes</taxon>
        <taxon>Kitasatosporales</taxon>
        <taxon>Streptomycetaceae</taxon>
        <taxon>Streptomyces</taxon>
        <taxon>Streptomyces himalayensis</taxon>
    </lineage>
</organism>
<keyword evidence="6 7" id="KW-0503">Monooxygenase</keyword>
<evidence type="ECO:0000313" key="9">
    <source>
        <dbReference type="Proteomes" id="UP000586976"/>
    </source>
</evidence>
<dbReference type="Pfam" id="PF00067">
    <property type="entry name" value="p450"/>
    <property type="match status" value="3"/>
</dbReference>
<proteinExistence type="inferred from homology"/>
<evidence type="ECO:0000256" key="2">
    <source>
        <dbReference type="ARBA" id="ARBA00022617"/>
    </source>
</evidence>
<dbReference type="PRINTS" id="PR00359">
    <property type="entry name" value="BP450"/>
</dbReference>
<evidence type="ECO:0000313" key="8">
    <source>
        <dbReference type="EMBL" id="MBA4866831.1"/>
    </source>
</evidence>
<evidence type="ECO:0000256" key="3">
    <source>
        <dbReference type="ARBA" id="ARBA00022723"/>
    </source>
</evidence>
<comment type="caution">
    <text evidence="8">The sequence shown here is derived from an EMBL/GenBank/DDBJ whole genome shotgun (WGS) entry which is preliminary data.</text>
</comment>
<dbReference type="InterPro" id="IPR001128">
    <property type="entry name" value="Cyt_P450"/>
</dbReference>
<dbReference type="PROSITE" id="PS00086">
    <property type="entry name" value="CYTOCHROME_P450"/>
    <property type="match status" value="1"/>
</dbReference>
<dbReference type="InterPro" id="IPR036396">
    <property type="entry name" value="Cyt_P450_sf"/>
</dbReference>
<keyword evidence="3 7" id="KW-0479">Metal-binding</keyword>
<dbReference type="Gene3D" id="1.10.630.10">
    <property type="entry name" value="Cytochrome P450"/>
    <property type="match status" value="1"/>
</dbReference>
<dbReference type="PRINTS" id="PR00385">
    <property type="entry name" value="P450"/>
</dbReference>
<dbReference type="GO" id="GO:0016705">
    <property type="term" value="F:oxidoreductase activity, acting on paired donors, with incorporation or reduction of molecular oxygen"/>
    <property type="evidence" value="ECO:0007669"/>
    <property type="project" value="InterPro"/>
</dbReference>
<evidence type="ECO:0000256" key="1">
    <source>
        <dbReference type="ARBA" id="ARBA00010617"/>
    </source>
</evidence>
<dbReference type="CDD" id="cd11029">
    <property type="entry name" value="CYP107-like"/>
    <property type="match status" value="1"/>
</dbReference>
<keyword evidence="2 7" id="KW-0349">Heme</keyword>
<dbReference type="RefSeq" id="WP_181868180.1">
    <property type="nucleotide sequence ID" value="NZ_JACEQY010000076.1"/>
</dbReference>
<gene>
    <name evidence="8" type="ORF">H1V43_37170</name>
</gene>
<dbReference type="InterPro" id="IPR017972">
    <property type="entry name" value="Cyt_P450_CS"/>
</dbReference>
<keyword evidence="9" id="KW-1185">Reference proteome</keyword>
<dbReference type="Proteomes" id="UP000586976">
    <property type="component" value="Unassembled WGS sequence"/>
</dbReference>
<dbReference type="GO" id="GO:0020037">
    <property type="term" value="F:heme binding"/>
    <property type="evidence" value="ECO:0007669"/>
    <property type="project" value="InterPro"/>
</dbReference>
<evidence type="ECO:0000256" key="6">
    <source>
        <dbReference type="ARBA" id="ARBA00023033"/>
    </source>
</evidence>
<dbReference type="AlphaFoldDB" id="A0A7W2D8Z9"/>
<dbReference type="PANTHER" id="PTHR46696">
    <property type="entry name" value="P450, PUTATIVE (EUROFUNG)-RELATED"/>
    <property type="match status" value="1"/>
</dbReference>
<dbReference type="GO" id="GO:0005506">
    <property type="term" value="F:iron ion binding"/>
    <property type="evidence" value="ECO:0007669"/>
    <property type="project" value="InterPro"/>
</dbReference>